<keyword evidence="8 12" id="KW-0862">Zinc</keyword>
<dbReference type="SMART" id="SM00493">
    <property type="entry name" value="TOPRIM"/>
    <property type="match status" value="1"/>
</dbReference>
<keyword evidence="9" id="KW-0460">Magnesium</keyword>
<proteinExistence type="inferred from homology"/>
<dbReference type="GO" id="GO:0005737">
    <property type="term" value="C:cytoplasm"/>
    <property type="evidence" value="ECO:0007669"/>
    <property type="project" value="TreeGrafter"/>
</dbReference>
<evidence type="ECO:0000256" key="7">
    <source>
        <dbReference type="ARBA" id="ARBA00022771"/>
    </source>
</evidence>
<evidence type="ECO:0000256" key="10">
    <source>
        <dbReference type="ARBA" id="ARBA00023125"/>
    </source>
</evidence>
<sequence length="603" mass="68343">MAQIPESVIEKIREGADIVEVASGYFKLTKAGRNFKALCPFHQEKTPSFVISPDKQIFHCFGCGAGGNVINLVMKMENMPFPEAVRSLGQKLNVAIVTSEYETESAKKKETLFEINEKAAEIYHTCLLREENRKVRSYLDKRGLAKEIIEKFKIGYAPGGGYLVKELTGSGTHISQLREAGLAASGEYQGHPQDYFRRRLMFPIFDLRQKVLGFGGRILEEGEPKYLNTAETQVFSKGRVLYGMNVTKEGIRRTGEAIIVEGYMDFLMLYQNGVENAVASLGTALTDSQISLLRRYAERPIICYDADTAGEAATMRGLDLLVERDVEPRILVLPSGDPDSYIREYGKDAFAKLAEGALPLMDYHFRRVFSKLDRNTNEGKQKIVAELLPVIGKLKNEVKKSIYLKKLAEELELLEKYVYAEYDRILQAFSERDFTKKSVTETTGLSDMAKAESMIVRLMLGDSSFIPVIRKNLELEDFENPGYKKIVDNIFRIFEESGRVDFKVLMDCLGDEKLAGIASMLSLQDELGIFEDEGSGKQSDRERMLGDCVRKIREGKFIKRKKTIEKEIRQAEKEKSAEKLQVLLLQYQELEKDHRAVNSGRFN</sequence>
<dbReference type="Pfam" id="PF01807">
    <property type="entry name" value="Zn_ribbon_DnaG"/>
    <property type="match status" value="1"/>
</dbReference>
<comment type="similarity">
    <text evidence="12 13">Belongs to the DnaG primase family.</text>
</comment>
<dbReference type="SUPFAM" id="SSF56731">
    <property type="entry name" value="DNA primase core"/>
    <property type="match status" value="1"/>
</dbReference>
<dbReference type="PIRSF" id="PIRSF002811">
    <property type="entry name" value="DnaG"/>
    <property type="match status" value="1"/>
</dbReference>
<dbReference type="Gene3D" id="3.90.580.10">
    <property type="entry name" value="Zinc finger, CHC2-type domain"/>
    <property type="match status" value="1"/>
</dbReference>
<dbReference type="HAMAP" id="MF_00974">
    <property type="entry name" value="DNA_primase_DnaG"/>
    <property type="match status" value="1"/>
</dbReference>
<dbReference type="InterPro" id="IPR006295">
    <property type="entry name" value="DNA_primase_DnaG"/>
</dbReference>
<evidence type="ECO:0000256" key="14">
    <source>
        <dbReference type="PIRSR" id="PIRSR002811-1"/>
    </source>
</evidence>
<evidence type="ECO:0000256" key="4">
    <source>
        <dbReference type="ARBA" id="ARBA00022695"/>
    </source>
</evidence>
<evidence type="ECO:0000256" key="1">
    <source>
        <dbReference type="ARBA" id="ARBA00022478"/>
    </source>
</evidence>
<dbReference type="CDD" id="cd03364">
    <property type="entry name" value="TOPRIM_DnaG_primases"/>
    <property type="match status" value="1"/>
</dbReference>
<dbReference type="InterPro" id="IPR050219">
    <property type="entry name" value="DnaG_primase"/>
</dbReference>
<dbReference type="InterPro" id="IPR013264">
    <property type="entry name" value="DNAG_N"/>
</dbReference>
<evidence type="ECO:0000256" key="13">
    <source>
        <dbReference type="PIRNR" id="PIRNR002811"/>
    </source>
</evidence>
<keyword evidence="5 12" id="KW-0235">DNA replication</keyword>
<comment type="domain">
    <text evidence="12">Contains an N-terminal zinc-binding domain, a central core domain that contains the primase activity, and a C-terminal DnaB-binding domain.</text>
</comment>
<comment type="subunit">
    <text evidence="12">Monomer. Interacts with DnaB.</text>
</comment>
<dbReference type="InterPro" id="IPR006171">
    <property type="entry name" value="TOPRIM_dom"/>
</dbReference>
<keyword evidence="11 12" id="KW-0804">Transcription</keyword>
<dbReference type="InterPro" id="IPR036977">
    <property type="entry name" value="DNA_primase_Znf_CHC2"/>
</dbReference>
<accession>A0A2M7SBJ8</accession>
<comment type="cofactor">
    <cofactor evidence="12 13 14">
        <name>Zn(2+)</name>
        <dbReference type="ChEBI" id="CHEBI:29105"/>
    </cofactor>
    <text evidence="12 13 14">Binds 1 zinc ion per monomer.</text>
</comment>
<dbReference type="Pfam" id="PF13155">
    <property type="entry name" value="Toprim_2"/>
    <property type="match status" value="1"/>
</dbReference>
<dbReference type="PROSITE" id="PS50880">
    <property type="entry name" value="TOPRIM"/>
    <property type="match status" value="1"/>
</dbReference>
<keyword evidence="15" id="KW-0175">Coiled coil</keyword>
<dbReference type="GO" id="GO:1990077">
    <property type="term" value="C:primosome complex"/>
    <property type="evidence" value="ECO:0007669"/>
    <property type="project" value="UniProtKB-KW"/>
</dbReference>
<evidence type="ECO:0000256" key="5">
    <source>
        <dbReference type="ARBA" id="ARBA00022705"/>
    </source>
</evidence>
<feature type="coiled-coil region" evidence="15">
    <location>
        <begin position="561"/>
        <end position="593"/>
    </location>
</feature>
<evidence type="ECO:0000256" key="2">
    <source>
        <dbReference type="ARBA" id="ARBA00022515"/>
    </source>
</evidence>
<gene>
    <name evidence="12" type="primary">dnaG</name>
    <name evidence="17" type="ORF">COY52_05865</name>
</gene>
<dbReference type="EC" id="2.7.7.101" evidence="12"/>
<comment type="function">
    <text evidence="12 13">RNA polymerase that catalyzes the synthesis of short RNA molecules used as primers for DNA polymerase during DNA replication.</text>
</comment>
<keyword evidence="4 12" id="KW-0548">Nucleotidyltransferase</keyword>
<dbReference type="EMBL" id="PFMR01000160">
    <property type="protein sequence ID" value="PIZ16871.1"/>
    <property type="molecule type" value="Genomic_DNA"/>
</dbReference>
<dbReference type="PANTHER" id="PTHR30313:SF2">
    <property type="entry name" value="DNA PRIMASE"/>
    <property type="match status" value="1"/>
</dbReference>
<dbReference type="InterPro" id="IPR019475">
    <property type="entry name" value="DNA_primase_DnaB-bd"/>
</dbReference>
<dbReference type="InterPro" id="IPR016136">
    <property type="entry name" value="DNA_helicase_N/primase_C"/>
</dbReference>
<dbReference type="GO" id="GO:0006269">
    <property type="term" value="P:DNA replication, synthesis of primer"/>
    <property type="evidence" value="ECO:0007669"/>
    <property type="project" value="UniProtKB-UniRule"/>
</dbReference>
<reference evidence="18" key="1">
    <citation type="submission" date="2017-09" db="EMBL/GenBank/DDBJ databases">
        <title>Depth-based differentiation of microbial function through sediment-hosted aquifers and enrichment of novel symbionts in the deep terrestrial subsurface.</title>
        <authorList>
            <person name="Probst A.J."/>
            <person name="Ladd B."/>
            <person name="Jarett J.K."/>
            <person name="Geller-Mcgrath D.E."/>
            <person name="Sieber C.M.K."/>
            <person name="Emerson J.B."/>
            <person name="Anantharaman K."/>
            <person name="Thomas B.C."/>
            <person name="Malmstrom R."/>
            <person name="Stieglmeier M."/>
            <person name="Klingl A."/>
            <person name="Woyke T."/>
            <person name="Ryan C.M."/>
            <person name="Banfield J.F."/>
        </authorList>
    </citation>
    <scope>NUCLEOTIDE SEQUENCE [LARGE SCALE GENOMIC DNA]</scope>
</reference>
<dbReference type="Gene3D" id="3.40.1360.10">
    <property type="match status" value="1"/>
</dbReference>
<dbReference type="SUPFAM" id="SSF57783">
    <property type="entry name" value="Zinc beta-ribbon"/>
    <property type="match status" value="1"/>
</dbReference>
<evidence type="ECO:0000256" key="12">
    <source>
        <dbReference type="HAMAP-Rule" id="MF_00974"/>
    </source>
</evidence>
<feature type="zinc finger region" description="CHC2-type" evidence="12 14">
    <location>
        <begin position="39"/>
        <end position="63"/>
    </location>
</feature>
<keyword evidence="10 12" id="KW-0238">DNA-binding</keyword>
<dbReference type="Pfam" id="PF10410">
    <property type="entry name" value="DnaB_bind"/>
    <property type="match status" value="1"/>
</dbReference>
<name>A0A2M7SBJ8_9BACT</name>
<dbReference type="NCBIfam" id="TIGR01391">
    <property type="entry name" value="dnaG"/>
    <property type="match status" value="1"/>
</dbReference>
<dbReference type="PANTHER" id="PTHR30313">
    <property type="entry name" value="DNA PRIMASE"/>
    <property type="match status" value="1"/>
</dbReference>
<dbReference type="Pfam" id="PF08275">
    <property type="entry name" value="DNAG_N"/>
    <property type="match status" value="1"/>
</dbReference>
<keyword evidence="6 12" id="KW-0479">Metal-binding</keyword>
<dbReference type="Gene3D" id="3.90.980.10">
    <property type="entry name" value="DNA primase, catalytic core, N-terminal domain"/>
    <property type="match status" value="1"/>
</dbReference>
<evidence type="ECO:0000313" key="17">
    <source>
        <dbReference type="EMBL" id="PIZ16871.1"/>
    </source>
</evidence>
<dbReference type="GO" id="GO:0000428">
    <property type="term" value="C:DNA-directed RNA polymerase complex"/>
    <property type="evidence" value="ECO:0007669"/>
    <property type="project" value="UniProtKB-KW"/>
</dbReference>
<dbReference type="InterPro" id="IPR030846">
    <property type="entry name" value="DnaG_bac"/>
</dbReference>
<dbReference type="Gene3D" id="1.10.860.10">
    <property type="entry name" value="DNAb Helicase, Chain A"/>
    <property type="match status" value="1"/>
</dbReference>
<protein>
    <recommendedName>
        <fullName evidence="12 13">DNA primase</fullName>
        <ecNumber evidence="12">2.7.7.101</ecNumber>
    </recommendedName>
</protein>
<dbReference type="FunFam" id="3.40.1360.10:FF:000002">
    <property type="entry name" value="DNA primase"/>
    <property type="match status" value="1"/>
</dbReference>
<evidence type="ECO:0000256" key="8">
    <source>
        <dbReference type="ARBA" id="ARBA00022833"/>
    </source>
</evidence>
<dbReference type="Proteomes" id="UP000229307">
    <property type="component" value="Unassembled WGS sequence"/>
</dbReference>
<dbReference type="InterPro" id="IPR002694">
    <property type="entry name" value="Znf_CHC2"/>
</dbReference>
<dbReference type="GO" id="GO:0003677">
    <property type="term" value="F:DNA binding"/>
    <property type="evidence" value="ECO:0007669"/>
    <property type="project" value="UniProtKB-KW"/>
</dbReference>
<evidence type="ECO:0000256" key="15">
    <source>
        <dbReference type="SAM" id="Coils"/>
    </source>
</evidence>
<keyword evidence="2 12" id="KW-0639">Primosome</keyword>
<dbReference type="AlphaFoldDB" id="A0A2M7SBJ8"/>
<keyword evidence="1 12" id="KW-0240">DNA-directed RNA polymerase</keyword>
<keyword evidence="7 12" id="KW-0863">Zinc-finger</keyword>
<dbReference type="InterPro" id="IPR034151">
    <property type="entry name" value="TOPRIM_DnaG_bac"/>
</dbReference>
<organism evidence="17 18">
    <name type="scientific">Candidatus Desantisbacteria bacterium CG_4_10_14_0_8_um_filter_48_22</name>
    <dbReference type="NCBI Taxonomy" id="1974543"/>
    <lineage>
        <taxon>Bacteria</taxon>
        <taxon>Candidatus Desantisiibacteriota</taxon>
    </lineage>
</organism>
<evidence type="ECO:0000256" key="6">
    <source>
        <dbReference type="ARBA" id="ARBA00022723"/>
    </source>
</evidence>
<evidence type="ECO:0000256" key="3">
    <source>
        <dbReference type="ARBA" id="ARBA00022679"/>
    </source>
</evidence>
<comment type="catalytic activity">
    <reaction evidence="12">
        <text>ssDNA + n NTP = ssDNA/pppN(pN)n-1 hybrid + (n-1) diphosphate.</text>
        <dbReference type="EC" id="2.7.7.101"/>
    </reaction>
</comment>
<evidence type="ECO:0000259" key="16">
    <source>
        <dbReference type="PROSITE" id="PS50880"/>
    </source>
</evidence>
<feature type="domain" description="Toprim" evidence="16">
    <location>
        <begin position="255"/>
        <end position="338"/>
    </location>
</feature>
<keyword evidence="3 12" id="KW-0808">Transferase</keyword>
<dbReference type="FunFam" id="3.90.580.10:FF:000001">
    <property type="entry name" value="DNA primase"/>
    <property type="match status" value="1"/>
</dbReference>
<evidence type="ECO:0000256" key="11">
    <source>
        <dbReference type="ARBA" id="ARBA00023163"/>
    </source>
</evidence>
<comment type="caution">
    <text evidence="17">The sequence shown here is derived from an EMBL/GenBank/DDBJ whole genome shotgun (WGS) entry which is preliminary data.</text>
</comment>
<dbReference type="SMART" id="SM00400">
    <property type="entry name" value="ZnF_CHCC"/>
    <property type="match status" value="1"/>
</dbReference>
<evidence type="ECO:0000256" key="9">
    <source>
        <dbReference type="ARBA" id="ARBA00022842"/>
    </source>
</evidence>
<dbReference type="GO" id="GO:0008270">
    <property type="term" value="F:zinc ion binding"/>
    <property type="evidence" value="ECO:0007669"/>
    <property type="project" value="UniProtKB-UniRule"/>
</dbReference>
<evidence type="ECO:0000313" key="18">
    <source>
        <dbReference type="Proteomes" id="UP000229307"/>
    </source>
</evidence>
<dbReference type="GO" id="GO:0003899">
    <property type="term" value="F:DNA-directed RNA polymerase activity"/>
    <property type="evidence" value="ECO:0007669"/>
    <property type="project" value="UniProtKB-UniRule"/>
</dbReference>
<dbReference type="InterPro" id="IPR037068">
    <property type="entry name" value="DNA_primase_core_N_sf"/>
</dbReference>